<feature type="domain" description="5'-Nucleotidase C-terminal" evidence="6">
    <location>
        <begin position="363"/>
        <end position="508"/>
    </location>
</feature>
<keyword evidence="4" id="KW-0472">Membrane</keyword>
<dbReference type="Pfam" id="PF02872">
    <property type="entry name" value="5_nucleotid_C"/>
    <property type="match status" value="1"/>
</dbReference>
<organism evidence="7 8">
    <name type="scientific">Gulosibacter faecalis</name>
    <dbReference type="NCBI Taxonomy" id="272240"/>
    <lineage>
        <taxon>Bacteria</taxon>
        <taxon>Bacillati</taxon>
        <taxon>Actinomycetota</taxon>
        <taxon>Actinomycetes</taxon>
        <taxon>Micrococcales</taxon>
        <taxon>Microbacteriaceae</taxon>
        <taxon>Gulosibacter</taxon>
    </lineage>
</organism>
<feature type="compositionally biased region" description="Low complexity" evidence="3">
    <location>
        <begin position="652"/>
        <end position="663"/>
    </location>
</feature>
<dbReference type="Proteomes" id="UP001597492">
    <property type="component" value="Unassembled WGS sequence"/>
</dbReference>
<feature type="domain" description="Calcineurin-like phosphoesterase" evidence="5">
    <location>
        <begin position="49"/>
        <end position="259"/>
    </location>
</feature>
<keyword evidence="8" id="KW-1185">Reference proteome</keyword>
<feature type="transmembrane region" description="Helical" evidence="4">
    <location>
        <begin position="696"/>
        <end position="715"/>
    </location>
</feature>
<reference evidence="8" key="1">
    <citation type="journal article" date="2019" name="Int. J. Syst. Evol. Microbiol.">
        <title>The Global Catalogue of Microorganisms (GCM) 10K type strain sequencing project: providing services to taxonomists for standard genome sequencing and annotation.</title>
        <authorList>
            <consortium name="The Broad Institute Genomics Platform"/>
            <consortium name="The Broad Institute Genome Sequencing Center for Infectious Disease"/>
            <person name="Wu L."/>
            <person name="Ma J."/>
        </authorList>
    </citation>
    <scope>NUCLEOTIDE SEQUENCE [LARGE SCALE GENOMIC DNA]</scope>
    <source>
        <strain evidence="8">TISTR 1514</strain>
    </source>
</reference>
<dbReference type="InterPro" id="IPR036907">
    <property type="entry name" value="5'-Nucleotdase_C_sf"/>
</dbReference>
<proteinExistence type="inferred from homology"/>
<keyword evidence="2" id="KW-0378">Hydrolase</keyword>
<dbReference type="Gene3D" id="3.90.780.10">
    <property type="entry name" value="5'-Nucleotidase, C-terminal domain"/>
    <property type="match status" value="1"/>
</dbReference>
<evidence type="ECO:0000256" key="3">
    <source>
        <dbReference type="SAM" id="MobiDB-lite"/>
    </source>
</evidence>
<keyword evidence="4" id="KW-0812">Transmembrane</keyword>
<dbReference type="InterPro" id="IPR004843">
    <property type="entry name" value="Calcineurin-like_PHP"/>
</dbReference>
<gene>
    <name evidence="7" type="ORF">ACFSW7_10460</name>
</gene>
<evidence type="ECO:0000259" key="6">
    <source>
        <dbReference type="Pfam" id="PF02872"/>
    </source>
</evidence>
<dbReference type="InterPro" id="IPR029052">
    <property type="entry name" value="Metallo-depent_PP-like"/>
</dbReference>
<evidence type="ECO:0000256" key="2">
    <source>
        <dbReference type="RuleBase" id="RU362119"/>
    </source>
</evidence>
<dbReference type="PANTHER" id="PTHR11575">
    <property type="entry name" value="5'-NUCLEOTIDASE-RELATED"/>
    <property type="match status" value="1"/>
</dbReference>
<evidence type="ECO:0000313" key="8">
    <source>
        <dbReference type="Proteomes" id="UP001597492"/>
    </source>
</evidence>
<keyword evidence="2" id="KW-0547">Nucleotide-binding</keyword>
<evidence type="ECO:0000259" key="5">
    <source>
        <dbReference type="Pfam" id="PF00149"/>
    </source>
</evidence>
<protein>
    <submittedName>
        <fullName evidence="7">5'-nucleotidase C-terminal domain-containing protein</fullName>
    </submittedName>
</protein>
<dbReference type="PANTHER" id="PTHR11575:SF24">
    <property type="entry name" value="5'-NUCLEOTIDASE"/>
    <property type="match status" value="1"/>
</dbReference>
<keyword evidence="4" id="KW-1133">Transmembrane helix</keyword>
<sequence length="721" mass="74706">MRTSAKFASGLFAAALLAGSFPAISQAAEHPAATTVNDDGTVTVQLISINDVHGRIGGMTVPWAGTIEEARAENPDSVLISAGDNQGASLFASSIADDEPIMDVLNAIGVDATAAGNHEFDKGMDDVARIEEYLGQPLLAANLYDANGDTVLDEYRIIERGGLRIGVIGTAPADLATLVSADAIDGLTVGDEVEAVNRVAEQIKDDVDILVADFHDGATAGEPDGATWDSARANPGLMQDIDTELTADVDVVLNAHTHRVYNWVDTVEETGATRPVVQTGEYMNNIAVIEVTYDPASGEVVDFTSELRPRTDTPVDELIATYPVVAEVDDIVTAALDEAAVLGEVQVGTIGADITREGVAADDTTYPGESALGNLITDLMLEQGEQYGADIGMGNAGGVRADLMAGADGVVSYSELQSVMPFVNNQFVVELTGEQVRTLIEQQFHDDGSYSHISFSSNLTYTYDPEAEVGNKVVDLYYEGAPIDPDATYGIITYGFLASGTTGFPVFQDAVSSTDTGRIDLDMLRDAFEASIDGEPFLPDFARRTAQVSGTPDAPLAPGAQVEFTLGDLDLTSAGTPLATSVTAEIVSADGERVEVGMFAAADGAAQVSFEVPEVAAGDWTIELTVAEAGTVVRVPLAVEAGSAPTAPAPPTDTAEPTATAGASDAPETTDDVAATQPANGKNDAGDSLASTGAQVLPLGLAAAAVIGVGALLLLRRRTTA</sequence>
<dbReference type="Pfam" id="PF00149">
    <property type="entry name" value="Metallophos"/>
    <property type="match status" value="1"/>
</dbReference>
<accession>A0ABW5V2A7</accession>
<dbReference type="EMBL" id="JBHUNE010000007">
    <property type="protein sequence ID" value="MFD2758797.1"/>
    <property type="molecule type" value="Genomic_DNA"/>
</dbReference>
<dbReference type="InterPro" id="IPR008334">
    <property type="entry name" value="5'-Nucleotdase_C"/>
</dbReference>
<feature type="chain" id="PRO_5044965311" evidence="2">
    <location>
        <begin position="28"/>
        <end position="721"/>
    </location>
</feature>
<dbReference type="SUPFAM" id="SSF56300">
    <property type="entry name" value="Metallo-dependent phosphatases"/>
    <property type="match status" value="1"/>
</dbReference>
<dbReference type="Gene3D" id="3.60.21.10">
    <property type="match status" value="1"/>
</dbReference>
<comment type="similarity">
    <text evidence="2">Belongs to the 5'-nucleotidase family.</text>
</comment>
<feature type="region of interest" description="Disordered" evidence="3">
    <location>
        <begin position="642"/>
        <end position="687"/>
    </location>
</feature>
<dbReference type="PRINTS" id="PR01607">
    <property type="entry name" value="APYRASEFAMLY"/>
</dbReference>
<dbReference type="InterPro" id="IPR006179">
    <property type="entry name" value="5_nucleotidase/apyrase"/>
</dbReference>
<name>A0ABW5V2A7_9MICO</name>
<evidence type="ECO:0000256" key="1">
    <source>
        <dbReference type="ARBA" id="ARBA00022729"/>
    </source>
</evidence>
<feature type="signal peptide" evidence="2">
    <location>
        <begin position="1"/>
        <end position="27"/>
    </location>
</feature>
<comment type="caution">
    <text evidence="7">The sequence shown here is derived from an EMBL/GenBank/DDBJ whole genome shotgun (WGS) entry which is preliminary data.</text>
</comment>
<evidence type="ECO:0000313" key="7">
    <source>
        <dbReference type="EMBL" id="MFD2758797.1"/>
    </source>
</evidence>
<keyword evidence="1 2" id="KW-0732">Signal</keyword>
<evidence type="ECO:0000256" key="4">
    <source>
        <dbReference type="SAM" id="Phobius"/>
    </source>
</evidence>
<dbReference type="SUPFAM" id="SSF55816">
    <property type="entry name" value="5'-nucleotidase (syn. UDP-sugar hydrolase), C-terminal domain"/>
    <property type="match status" value="1"/>
</dbReference>
<dbReference type="RefSeq" id="WP_019619072.1">
    <property type="nucleotide sequence ID" value="NZ_JBHUNE010000007.1"/>
</dbReference>